<dbReference type="GO" id="GO:0016874">
    <property type="term" value="F:ligase activity"/>
    <property type="evidence" value="ECO:0007669"/>
    <property type="project" value="UniProtKB-KW"/>
</dbReference>
<dbReference type="Gene3D" id="2.30.38.10">
    <property type="entry name" value="Luciferase, Domain 3"/>
    <property type="match status" value="1"/>
</dbReference>
<dbReference type="InterPro" id="IPR045851">
    <property type="entry name" value="AMP-bd_C_sf"/>
</dbReference>
<dbReference type="InterPro" id="IPR001242">
    <property type="entry name" value="Condensation_dom"/>
</dbReference>
<dbReference type="EMBL" id="CP028904">
    <property type="protein sequence ID" value="AWB07833.1"/>
    <property type="molecule type" value="Genomic_DNA"/>
</dbReference>
<dbReference type="SUPFAM" id="SSF52777">
    <property type="entry name" value="CoA-dependent acyltransferases"/>
    <property type="match status" value="2"/>
</dbReference>
<dbReference type="SUPFAM" id="SSF47336">
    <property type="entry name" value="ACP-like"/>
    <property type="match status" value="1"/>
</dbReference>
<dbReference type="GO" id="GO:0043041">
    <property type="term" value="P:amino acid activation for nonribosomal peptide biosynthetic process"/>
    <property type="evidence" value="ECO:0007669"/>
    <property type="project" value="TreeGrafter"/>
</dbReference>
<dbReference type="PROSITE" id="PS00455">
    <property type="entry name" value="AMP_BINDING"/>
    <property type="match status" value="1"/>
</dbReference>
<organism evidence="7 8">
    <name type="scientific">Azospirillum humicireducens</name>
    <dbReference type="NCBI Taxonomy" id="1226968"/>
    <lineage>
        <taxon>Bacteria</taxon>
        <taxon>Pseudomonadati</taxon>
        <taxon>Pseudomonadota</taxon>
        <taxon>Alphaproteobacteria</taxon>
        <taxon>Rhodospirillales</taxon>
        <taxon>Azospirillaceae</taxon>
        <taxon>Azospirillum</taxon>
    </lineage>
</organism>
<dbReference type="OrthoDB" id="9770470at2"/>
<dbReference type="Pfam" id="PF00668">
    <property type="entry name" value="Condensation"/>
    <property type="match status" value="1"/>
</dbReference>
<dbReference type="InterPro" id="IPR025110">
    <property type="entry name" value="AMP-bd_C"/>
</dbReference>
<dbReference type="Pfam" id="PF00501">
    <property type="entry name" value="AMP-binding"/>
    <property type="match status" value="1"/>
</dbReference>
<evidence type="ECO:0000256" key="1">
    <source>
        <dbReference type="ARBA" id="ARBA00004924"/>
    </source>
</evidence>
<dbReference type="InterPro" id="IPR044894">
    <property type="entry name" value="TubC_N_sf"/>
</dbReference>
<dbReference type="GO" id="GO:0005737">
    <property type="term" value="C:cytoplasm"/>
    <property type="evidence" value="ECO:0007669"/>
    <property type="project" value="TreeGrafter"/>
</dbReference>
<keyword evidence="2" id="KW-0596">Phosphopantetheine</keyword>
<dbReference type="CDD" id="cd19535">
    <property type="entry name" value="Cyc_NRPS"/>
    <property type="match status" value="1"/>
</dbReference>
<gene>
    <name evidence="7" type="ORF">A6A40_22505</name>
</gene>
<dbReference type="Pfam" id="PF18563">
    <property type="entry name" value="TubC_N"/>
    <property type="match status" value="1"/>
</dbReference>
<dbReference type="PANTHER" id="PTHR45527">
    <property type="entry name" value="NONRIBOSOMAL PEPTIDE SYNTHETASE"/>
    <property type="match status" value="1"/>
</dbReference>
<dbReference type="Gene3D" id="3.30.559.30">
    <property type="entry name" value="Nonribosomal peptide synthetase, condensation domain"/>
    <property type="match status" value="1"/>
</dbReference>
<keyword evidence="3" id="KW-0597">Phosphoprotein</keyword>
<dbReference type="InterPro" id="IPR000873">
    <property type="entry name" value="AMP-dep_synth/lig_dom"/>
</dbReference>
<evidence type="ECO:0000256" key="4">
    <source>
        <dbReference type="ARBA" id="ARBA00022598"/>
    </source>
</evidence>
<dbReference type="InterPro" id="IPR020845">
    <property type="entry name" value="AMP-binding_CS"/>
</dbReference>
<comment type="pathway">
    <text evidence="1">Siderophore biosynthesis.</text>
</comment>
<evidence type="ECO:0000256" key="5">
    <source>
        <dbReference type="SAM" id="MobiDB-lite"/>
    </source>
</evidence>
<dbReference type="Proteomes" id="UP000077405">
    <property type="component" value="Plasmid pYZ3"/>
</dbReference>
<dbReference type="InterPro" id="IPR010071">
    <property type="entry name" value="AA_adenyl_dom"/>
</dbReference>
<evidence type="ECO:0000256" key="3">
    <source>
        <dbReference type="ARBA" id="ARBA00022553"/>
    </source>
</evidence>
<evidence type="ECO:0000313" key="8">
    <source>
        <dbReference type="Proteomes" id="UP000077405"/>
    </source>
</evidence>
<dbReference type="InterPro" id="IPR036736">
    <property type="entry name" value="ACP-like_sf"/>
</dbReference>
<dbReference type="SUPFAM" id="SSF56801">
    <property type="entry name" value="Acetyl-CoA synthetase-like"/>
    <property type="match status" value="1"/>
</dbReference>
<evidence type="ECO:0000256" key="2">
    <source>
        <dbReference type="ARBA" id="ARBA00022450"/>
    </source>
</evidence>
<dbReference type="GO" id="GO:0044550">
    <property type="term" value="P:secondary metabolite biosynthetic process"/>
    <property type="evidence" value="ECO:0007669"/>
    <property type="project" value="TreeGrafter"/>
</dbReference>
<dbReference type="Gene3D" id="1.10.10.1830">
    <property type="entry name" value="Non-ribosomal peptide synthase, adenylation domain"/>
    <property type="match status" value="1"/>
</dbReference>
<dbReference type="NCBIfam" id="TIGR01733">
    <property type="entry name" value="AA-adenyl-dom"/>
    <property type="match status" value="1"/>
</dbReference>
<dbReference type="GO" id="GO:0031177">
    <property type="term" value="F:phosphopantetheine binding"/>
    <property type="evidence" value="ECO:0007669"/>
    <property type="project" value="InterPro"/>
</dbReference>
<feature type="domain" description="Carrier" evidence="6">
    <location>
        <begin position="1066"/>
        <end position="1142"/>
    </location>
</feature>
<dbReference type="PROSITE" id="PS50075">
    <property type="entry name" value="CARRIER"/>
    <property type="match status" value="1"/>
</dbReference>
<reference evidence="7 8" key="1">
    <citation type="submission" date="2018-04" db="EMBL/GenBank/DDBJ databases">
        <title>Complete genome sequence of the nitrogen-fixing bacterium Azospirillum humicireducens type strain SgZ-5.</title>
        <authorList>
            <person name="Yu Z."/>
        </authorList>
    </citation>
    <scope>NUCLEOTIDE SEQUENCE [LARGE SCALE GENOMIC DNA]</scope>
    <source>
        <strain evidence="7 8">SgZ-5</strain>
        <plasmid evidence="7 8">pYZ3</plasmid>
    </source>
</reference>
<dbReference type="InterPro" id="IPR057737">
    <property type="entry name" value="Condensation_MtbB-like"/>
</dbReference>
<protein>
    <recommendedName>
        <fullName evidence="6">Carrier domain-containing protein</fullName>
    </recommendedName>
</protein>
<evidence type="ECO:0000259" key="6">
    <source>
        <dbReference type="PROSITE" id="PS50075"/>
    </source>
</evidence>
<dbReference type="Gene3D" id="3.30.300.30">
    <property type="match status" value="1"/>
</dbReference>
<sequence>MSLPQLLDELERHRIHLWIEGGQLRFKAPAGAMTADLKARVQAHRQALIDRFSAGEADGAAAPGLRADPDNRHAPFPQTPIQQAYLVGRSDALDLGGVAANSYIEFERLPGRRGVDFAHAEECLNRVIARHPMLRTVLRPGGQQVVLETVPTYRIPVTDMTGLPEAERAGRIAGLRREIGEKVRDPGHWPLFDLHWTRDGDRVRLHSCVDLIALDAWSSQLFFREWFAMLDGQPEPPAPALTFRDVVTAAQGADAEAERARAWRYWDAALDALPPAPSLPAPRRSGGGEGEEAGRGRFTRLHGHLPKARWDAWKHFCRVRGVTPTSALATVFANVLSRWSRNEDVALNVTLFNRPPLHPDITRVLGEFTNTTLLGFGSMDRPFAEQAARTRTALLERLEHSAVSGVDLLRELARRRGDFSGSLMPVVFTSLLIGDDADAVDALGWTQVHGVSQTPQVALDHQLYEERGGLGFNWDVARTALDVDAVAAAFACYRQTLEALADDETLWDRPLDRRPPTAQMAVRDAIHRPAPAAAPPADGLAGAFWNRLPHTAEADALLWSGGRLSHGDLARRAAGLARRLRDAGVRPGDRVAVQLDKGPLQAVAVLAALHAGAAFVPIAPDLPAARVAPMLEQVRPAVRIVAADGAQPAGDGTPDLPISLGDPMPDAPLAELAAERAPTGPGEVAYVIFTSGSTGIPKGVTMTHGAVHNTLDDMASRFGMGPDDRVFALSALSFDLSVYDLFAPLAAGAALVLPDPGQERNPEHWHRLMAAHGVTVWNSVPTLLDMLLVWCGGAGTAPPAGLRLALVSGDWVPLGLCGRLRALAPGARLVALGGATEAAIWSNWQAVDEVPDHWTSVPYGLPLRHQHYRVLDRYGADRPDLVTGELHIGGLGLASGYWGDPDRTAAAFIEAPDRGGRLYRTGDLGRFWPDGTLEFLGREDGQVKLGGHRIELGEIVHALERHPAVARAAALIQGVTASCGEGERSSGGQLVAHIARTEGSAPTEADLRAHCRNLLPGYMVPRRIGVHAALPLSANGKIDQRALTALLPDPQSEPPPDRDGRGAIPSMPAGPRAALRDILLHAIGGGRSLPPDAGFFELGATSLALVEAHARIRNELGIDLHVTDLFVHSTLAALEAHIRTLPPAGVDVNRTPDTAR</sequence>
<dbReference type="Gene3D" id="3.40.50.980">
    <property type="match status" value="2"/>
</dbReference>
<dbReference type="Pfam" id="PF00550">
    <property type="entry name" value="PP-binding"/>
    <property type="match status" value="1"/>
</dbReference>
<keyword evidence="4" id="KW-0436">Ligase</keyword>
<feature type="region of interest" description="Disordered" evidence="5">
    <location>
        <begin position="1046"/>
        <end position="1068"/>
    </location>
</feature>
<dbReference type="KEGG" id="ahu:A6A40_22505"/>
<dbReference type="SMART" id="SM00823">
    <property type="entry name" value="PKS_PP"/>
    <property type="match status" value="1"/>
</dbReference>
<dbReference type="Gene3D" id="1.10.1200.10">
    <property type="entry name" value="ACP-like"/>
    <property type="match status" value="1"/>
</dbReference>
<dbReference type="RefSeq" id="WP_108548110.1">
    <property type="nucleotide sequence ID" value="NZ_CP028904.1"/>
</dbReference>
<dbReference type="InterPro" id="IPR009081">
    <property type="entry name" value="PP-bd_ACP"/>
</dbReference>
<dbReference type="AlphaFoldDB" id="A0A2R4VTS5"/>
<geneLocation type="plasmid" evidence="7 8">
    <name>pYZ3</name>
</geneLocation>
<dbReference type="Pfam" id="PF13193">
    <property type="entry name" value="AMP-binding_C"/>
    <property type="match status" value="1"/>
</dbReference>
<proteinExistence type="predicted"/>
<evidence type="ECO:0000313" key="7">
    <source>
        <dbReference type="EMBL" id="AWB07833.1"/>
    </source>
</evidence>
<dbReference type="InterPro" id="IPR023213">
    <property type="entry name" value="CAT-like_dom_sf"/>
</dbReference>
<dbReference type="PANTHER" id="PTHR45527:SF10">
    <property type="entry name" value="PYOCHELIN SYNTHASE PCHF"/>
    <property type="match status" value="1"/>
</dbReference>
<keyword evidence="8" id="KW-1185">Reference proteome</keyword>
<dbReference type="Gene3D" id="3.30.559.10">
    <property type="entry name" value="Chloramphenicol acetyltransferase-like domain"/>
    <property type="match status" value="1"/>
</dbReference>
<accession>A0A2R4VTS5</accession>
<keyword evidence="7" id="KW-0614">Plasmid</keyword>
<dbReference type="InterPro" id="IPR041464">
    <property type="entry name" value="TubC_N"/>
</dbReference>
<dbReference type="InterPro" id="IPR020806">
    <property type="entry name" value="PKS_PP-bd"/>
</dbReference>
<name>A0A2R4VTS5_9PROT</name>